<dbReference type="EMBL" id="ML213594">
    <property type="protein sequence ID" value="TFK41566.1"/>
    <property type="molecule type" value="Genomic_DNA"/>
</dbReference>
<organism evidence="1 2">
    <name type="scientific">Crucibulum laeve</name>
    <dbReference type="NCBI Taxonomy" id="68775"/>
    <lineage>
        <taxon>Eukaryota</taxon>
        <taxon>Fungi</taxon>
        <taxon>Dikarya</taxon>
        <taxon>Basidiomycota</taxon>
        <taxon>Agaricomycotina</taxon>
        <taxon>Agaricomycetes</taxon>
        <taxon>Agaricomycetidae</taxon>
        <taxon>Agaricales</taxon>
        <taxon>Agaricineae</taxon>
        <taxon>Nidulariaceae</taxon>
        <taxon>Crucibulum</taxon>
    </lineage>
</organism>
<reference evidence="1 2" key="1">
    <citation type="journal article" date="2019" name="Nat. Ecol. Evol.">
        <title>Megaphylogeny resolves global patterns of mushroom evolution.</title>
        <authorList>
            <person name="Varga T."/>
            <person name="Krizsan K."/>
            <person name="Foldi C."/>
            <person name="Dima B."/>
            <person name="Sanchez-Garcia M."/>
            <person name="Sanchez-Ramirez S."/>
            <person name="Szollosi G.J."/>
            <person name="Szarkandi J.G."/>
            <person name="Papp V."/>
            <person name="Albert L."/>
            <person name="Andreopoulos W."/>
            <person name="Angelini C."/>
            <person name="Antonin V."/>
            <person name="Barry K.W."/>
            <person name="Bougher N.L."/>
            <person name="Buchanan P."/>
            <person name="Buyck B."/>
            <person name="Bense V."/>
            <person name="Catcheside P."/>
            <person name="Chovatia M."/>
            <person name="Cooper J."/>
            <person name="Damon W."/>
            <person name="Desjardin D."/>
            <person name="Finy P."/>
            <person name="Geml J."/>
            <person name="Haridas S."/>
            <person name="Hughes K."/>
            <person name="Justo A."/>
            <person name="Karasinski D."/>
            <person name="Kautmanova I."/>
            <person name="Kiss B."/>
            <person name="Kocsube S."/>
            <person name="Kotiranta H."/>
            <person name="LaButti K.M."/>
            <person name="Lechner B.E."/>
            <person name="Liimatainen K."/>
            <person name="Lipzen A."/>
            <person name="Lukacs Z."/>
            <person name="Mihaltcheva S."/>
            <person name="Morgado L.N."/>
            <person name="Niskanen T."/>
            <person name="Noordeloos M.E."/>
            <person name="Ohm R.A."/>
            <person name="Ortiz-Santana B."/>
            <person name="Ovrebo C."/>
            <person name="Racz N."/>
            <person name="Riley R."/>
            <person name="Savchenko A."/>
            <person name="Shiryaev A."/>
            <person name="Soop K."/>
            <person name="Spirin V."/>
            <person name="Szebenyi C."/>
            <person name="Tomsovsky M."/>
            <person name="Tulloss R.E."/>
            <person name="Uehling J."/>
            <person name="Grigoriev I.V."/>
            <person name="Vagvolgyi C."/>
            <person name="Papp T."/>
            <person name="Martin F.M."/>
            <person name="Miettinen O."/>
            <person name="Hibbett D.S."/>
            <person name="Nagy L.G."/>
        </authorList>
    </citation>
    <scope>NUCLEOTIDE SEQUENCE [LARGE SCALE GENOMIC DNA]</scope>
    <source>
        <strain evidence="1 2">CBS 166.37</strain>
    </source>
</reference>
<dbReference type="OrthoDB" id="1724197at2759"/>
<name>A0A5C3MAS3_9AGAR</name>
<dbReference type="Proteomes" id="UP000308652">
    <property type="component" value="Unassembled WGS sequence"/>
</dbReference>
<keyword evidence="2" id="KW-1185">Reference proteome</keyword>
<proteinExistence type="predicted"/>
<dbReference type="AlphaFoldDB" id="A0A5C3MAS3"/>
<accession>A0A5C3MAS3</accession>
<evidence type="ECO:0000313" key="2">
    <source>
        <dbReference type="Proteomes" id="UP000308652"/>
    </source>
</evidence>
<protein>
    <submittedName>
        <fullName evidence="1">Uncharacterized protein</fullName>
    </submittedName>
</protein>
<sequence length="112" mass="12181">MSGEGSRQLYCGTHEFAYEAVARHIAGLMPTASIRDDQITSTQSVYAKLFNELAGLGGDVSLYKVKAEGQISRPVWDGILTTLEATYTTLLVLALVLEWLSLASIGDYKHAD</sequence>
<gene>
    <name evidence="1" type="ORF">BDQ12DRAFT_663627</name>
</gene>
<evidence type="ECO:0000313" key="1">
    <source>
        <dbReference type="EMBL" id="TFK41566.1"/>
    </source>
</evidence>
<dbReference type="STRING" id="68775.A0A5C3MAS3"/>